<dbReference type="Proteomes" id="UP000257136">
    <property type="component" value="Unassembled WGS sequence"/>
</dbReference>
<gene>
    <name evidence="2" type="ORF">C8P67_1288</name>
</gene>
<dbReference type="OrthoDB" id="1139344at2"/>
<organism evidence="2 3">
    <name type="scientific">Flavobacterium aquicola</name>
    <dbReference type="NCBI Taxonomy" id="1682742"/>
    <lineage>
        <taxon>Bacteria</taxon>
        <taxon>Pseudomonadati</taxon>
        <taxon>Bacteroidota</taxon>
        <taxon>Flavobacteriia</taxon>
        <taxon>Flavobacteriales</taxon>
        <taxon>Flavobacteriaceae</taxon>
        <taxon>Flavobacterium</taxon>
    </lineage>
</organism>
<accession>A0A3E0DVZ6</accession>
<name>A0A3E0DVZ6_9FLAO</name>
<keyword evidence="3" id="KW-1185">Reference proteome</keyword>
<sequence>MKTKIRIGIVILSIIGFGLFSWLTSDWREPFCLTNTKFEKNLWNSDLNSRFCMINDIIESKILINKSKAELFELIGQPFIKGEYFGEEAFQFKTGVKHGPYLHWYLYVSLKNGKVNYVQKSLD</sequence>
<keyword evidence="1" id="KW-0812">Transmembrane</keyword>
<dbReference type="RefSeq" id="WP_147298281.1">
    <property type="nucleotide sequence ID" value="NZ_QUNI01000028.1"/>
</dbReference>
<evidence type="ECO:0000256" key="1">
    <source>
        <dbReference type="SAM" id="Phobius"/>
    </source>
</evidence>
<dbReference type="AlphaFoldDB" id="A0A3E0DVZ6"/>
<reference evidence="2 3" key="1">
    <citation type="submission" date="2018-08" db="EMBL/GenBank/DDBJ databases">
        <title>Genomic Encyclopedia of Archaeal and Bacterial Type Strains, Phase II (KMG-II): from individual species to whole genera.</title>
        <authorList>
            <person name="Goeker M."/>
        </authorList>
    </citation>
    <scope>NUCLEOTIDE SEQUENCE [LARGE SCALE GENOMIC DNA]</scope>
    <source>
        <strain evidence="2 3">DSM 100880</strain>
    </source>
</reference>
<keyword evidence="1" id="KW-0472">Membrane</keyword>
<protein>
    <submittedName>
        <fullName evidence="2">Uncharacterized protein</fullName>
    </submittedName>
</protein>
<proteinExistence type="predicted"/>
<dbReference type="EMBL" id="QUNI01000028">
    <property type="protein sequence ID" value="REG88768.1"/>
    <property type="molecule type" value="Genomic_DNA"/>
</dbReference>
<keyword evidence="1" id="KW-1133">Transmembrane helix</keyword>
<feature type="transmembrane region" description="Helical" evidence="1">
    <location>
        <begin position="7"/>
        <end position="25"/>
    </location>
</feature>
<evidence type="ECO:0000313" key="3">
    <source>
        <dbReference type="Proteomes" id="UP000257136"/>
    </source>
</evidence>
<evidence type="ECO:0000313" key="2">
    <source>
        <dbReference type="EMBL" id="REG88768.1"/>
    </source>
</evidence>
<comment type="caution">
    <text evidence="2">The sequence shown here is derived from an EMBL/GenBank/DDBJ whole genome shotgun (WGS) entry which is preliminary data.</text>
</comment>